<dbReference type="Pfam" id="PF03009">
    <property type="entry name" value="GDPD"/>
    <property type="match status" value="1"/>
</dbReference>
<dbReference type="InterPro" id="IPR017946">
    <property type="entry name" value="PLC-like_Pdiesterase_TIM-brl"/>
</dbReference>
<evidence type="ECO:0000256" key="2">
    <source>
        <dbReference type="ARBA" id="ARBA00012247"/>
    </source>
</evidence>
<evidence type="ECO:0000259" key="7">
    <source>
        <dbReference type="PROSITE" id="PS51704"/>
    </source>
</evidence>
<comment type="similarity">
    <text evidence="1">Belongs to the glycerophosphoryl diester phosphodiesterase family.</text>
</comment>
<comment type="catalytic activity">
    <reaction evidence="6">
        <text>a sn-glycero-3-phosphodiester + H2O = an alcohol + sn-glycerol 3-phosphate + H(+)</text>
        <dbReference type="Rhea" id="RHEA:12969"/>
        <dbReference type="ChEBI" id="CHEBI:15377"/>
        <dbReference type="ChEBI" id="CHEBI:15378"/>
        <dbReference type="ChEBI" id="CHEBI:30879"/>
        <dbReference type="ChEBI" id="CHEBI:57597"/>
        <dbReference type="ChEBI" id="CHEBI:83408"/>
        <dbReference type="EC" id="3.1.4.46"/>
    </reaction>
</comment>
<reference evidence="8" key="1">
    <citation type="submission" date="2020-05" db="EMBL/GenBank/DDBJ databases">
        <title>Phylogenomic resolution of chytrid fungi.</title>
        <authorList>
            <person name="Stajich J.E."/>
            <person name="Amses K."/>
            <person name="Simmons R."/>
            <person name="Seto K."/>
            <person name="Myers J."/>
            <person name="Bonds A."/>
            <person name="Quandt C.A."/>
            <person name="Barry K."/>
            <person name="Liu P."/>
            <person name="Grigoriev I."/>
            <person name="Longcore J.E."/>
            <person name="James T.Y."/>
        </authorList>
    </citation>
    <scope>NUCLEOTIDE SEQUENCE</scope>
    <source>
        <strain evidence="8">JEL0379</strain>
    </source>
</reference>
<dbReference type="PANTHER" id="PTHR43620:SF7">
    <property type="entry name" value="GLYCEROPHOSPHODIESTER PHOSPHODIESTERASE GDPD5-RELATED"/>
    <property type="match status" value="1"/>
</dbReference>
<accession>A0AAD5XM32</accession>
<dbReference type="PANTHER" id="PTHR43620">
    <property type="entry name" value="GLYCEROPHOSPHORYL DIESTER PHOSPHODIESTERASE"/>
    <property type="match status" value="1"/>
</dbReference>
<name>A0AAD5XM32_9FUNG</name>
<evidence type="ECO:0000256" key="4">
    <source>
        <dbReference type="ARBA" id="ARBA00022798"/>
    </source>
</evidence>
<dbReference type="EC" id="3.1.4.46" evidence="2"/>
<proteinExistence type="inferred from homology"/>
<dbReference type="GO" id="GO:0006071">
    <property type="term" value="P:glycerol metabolic process"/>
    <property type="evidence" value="ECO:0007669"/>
    <property type="project" value="UniProtKB-KW"/>
</dbReference>
<keyword evidence="4" id="KW-0319">Glycerol metabolism</keyword>
<dbReference type="EMBL" id="JADGJQ010000039">
    <property type="protein sequence ID" value="KAJ3176646.1"/>
    <property type="molecule type" value="Genomic_DNA"/>
</dbReference>
<dbReference type="InterPro" id="IPR030395">
    <property type="entry name" value="GP_PDE_dom"/>
</dbReference>
<gene>
    <name evidence="8" type="ORF">HDU87_004974</name>
</gene>
<evidence type="ECO:0000313" key="9">
    <source>
        <dbReference type="Proteomes" id="UP001212152"/>
    </source>
</evidence>
<keyword evidence="5" id="KW-0378">Hydrolase</keyword>
<dbReference type="PROSITE" id="PS51704">
    <property type="entry name" value="GP_PDE"/>
    <property type="match status" value="1"/>
</dbReference>
<evidence type="ECO:0000256" key="6">
    <source>
        <dbReference type="ARBA" id="ARBA00047512"/>
    </source>
</evidence>
<dbReference type="AlphaFoldDB" id="A0AAD5XM32"/>
<keyword evidence="9" id="KW-1185">Reference proteome</keyword>
<feature type="domain" description="GP-PDE" evidence="7">
    <location>
        <begin position="1"/>
        <end position="314"/>
    </location>
</feature>
<evidence type="ECO:0000256" key="1">
    <source>
        <dbReference type="ARBA" id="ARBA00007277"/>
    </source>
</evidence>
<organism evidence="8 9">
    <name type="scientific">Geranomyces variabilis</name>
    <dbReference type="NCBI Taxonomy" id="109894"/>
    <lineage>
        <taxon>Eukaryota</taxon>
        <taxon>Fungi</taxon>
        <taxon>Fungi incertae sedis</taxon>
        <taxon>Chytridiomycota</taxon>
        <taxon>Chytridiomycota incertae sedis</taxon>
        <taxon>Chytridiomycetes</taxon>
        <taxon>Spizellomycetales</taxon>
        <taxon>Powellomycetaceae</taxon>
        <taxon>Geranomyces</taxon>
    </lineage>
</organism>
<dbReference type="Gene3D" id="3.20.20.190">
    <property type="entry name" value="Phosphatidylinositol (PI) phosphodiesterase"/>
    <property type="match status" value="1"/>
</dbReference>
<sequence length="400" mass="44725">MAVWERADYIEPDLVLTKDGHLVIHHDLTLKTTTDIASYPQFASLKRNATITDPTHNGGDLYITNDWFIADLTLAELRTLTLNLPTTTASSDSFFSSDGDETDSSMRVPFFDHMFPIPTFQEYLDLVRNDSMRIGKGVGVVPELKHPGWHNERFGKAHYMEDKLLEVLSENGYLEKDGERYRVVIGGGDVERGHLAVQSAEDTAVRYLREKSDVYTVLLVFRNAEVLTPQGLDDAATFASALGIRKELYLITADQLFQTLLNRPISPHTAGRAHAYGGFLPPEHLNAEIKKRGMEQMPFTFYSSYDQRMVGADLGDTPVARRARELGYFMRLGVDGVFVENVAEAVLVREVFGLCVVGQEAAGVGGEEVCGGGRGVVGMDEWRKELGAAWMWGRRWGRQR</sequence>
<evidence type="ECO:0000256" key="5">
    <source>
        <dbReference type="ARBA" id="ARBA00022801"/>
    </source>
</evidence>
<keyword evidence="3" id="KW-0732">Signal</keyword>
<evidence type="ECO:0000313" key="8">
    <source>
        <dbReference type="EMBL" id="KAJ3176646.1"/>
    </source>
</evidence>
<evidence type="ECO:0000256" key="3">
    <source>
        <dbReference type="ARBA" id="ARBA00022729"/>
    </source>
</evidence>
<dbReference type="SUPFAM" id="SSF51695">
    <property type="entry name" value="PLC-like phosphodiesterases"/>
    <property type="match status" value="1"/>
</dbReference>
<dbReference type="Proteomes" id="UP001212152">
    <property type="component" value="Unassembled WGS sequence"/>
</dbReference>
<protein>
    <recommendedName>
        <fullName evidence="2">glycerophosphodiester phosphodiesterase</fullName>
        <ecNumber evidence="2">3.1.4.46</ecNumber>
    </recommendedName>
</protein>
<dbReference type="GO" id="GO:0006629">
    <property type="term" value="P:lipid metabolic process"/>
    <property type="evidence" value="ECO:0007669"/>
    <property type="project" value="InterPro"/>
</dbReference>
<comment type="caution">
    <text evidence="8">The sequence shown here is derived from an EMBL/GenBank/DDBJ whole genome shotgun (WGS) entry which is preliminary data.</text>
</comment>
<dbReference type="GO" id="GO:0008889">
    <property type="term" value="F:glycerophosphodiester phosphodiesterase activity"/>
    <property type="evidence" value="ECO:0007669"/>
    <property type="project" value="UniProtKB-EC"/>
</dbReference>